<proteinExistence type="predicted"/>
<name>W0DNR5_9GAMM</name>
<dbReference type="EMBL" id="CP007029">
    <property type="protein sequence ID" value="AHF00102.1"/>
    <property type="molecule type" value="Genomic_DNA"/>
</dbReference>
<keyword evidence="2" id="KW-1185">Reference proteome</keyword>
<protein>
    <recommendedName>
        <fullName evidence="3">Phosphoglycerate mutase</fullName>
    </recommendedName>
</protein>
<evidence type="ECO:0000313" key="1">
    <source>
        <dbReference type="EMBL" id="AHF00102.1"/>
    </source>
</evidence>
<gene>
    <name evidence="1" type="ORF">THITH_09520</name>
</gene>
<reference evidence="1 2" key="1">
    <citation type="submission" date="2013-12" db="EMBL/GenBank/DDBJ databases">
        <authorList>
            <consortium name="DOE Joint Genome Institute"/>
            <person name="Muyzer G."/>
            <person name="Huntemann M."/>
            <person name="Han J."/>
            <person name="Chen A."/>
            <person name="Kyrpides N."/>
            <person name="Mavromatis K."/>
            <person name="Markowitz V."/>
            <person name="Palaniappan K."/>
            <person name="Ivanova N."/>
            <person name="Schaumberg A."/>
            <person name="Pati A."/>
            <person name="Liolios K."/>
            <person name="Nordberg H.P."/>
            <person name="Cantor M.N."/>
            <person name="Hua S.X."/>
            <person name="Woyke T."/>
        </authorList>
    </citation>
    <scope>NUCLEOTIDE SEQUENCE [LARGE SCALE GENOMIC DNA]</scope>
    <source>
        <strain evidence="1 2">ARh 1</strain>
    </source>
</reference>
<accession>W0DNR5</accession>
<organism evidence="1 2">
    <name type="scientific">Thioalkalivibrio paradoxus ARh 1</name>
    <dbReference type="NCBI Taxonomy" id="713585"/>
    <lineage>
        <taxon>Bacteria</taxon>
        <taxon>Pseudomonadati</taxon>
        <taxon>Pseudomonadota</taxon>
        <taxon>Gammaproteobacteria</taxon>
        <taxon>Chromatiales</taxon>
        <taxon>Ectothiorhodospiraceae</taxon>
        <taxon>Thioalkalivibrio</taxon>
    </lineage>
</organism>
<evidence type="ECO:0008006" key="3">
    <source>
        <dbReference type="Google" id="ProtNLM"/>
    </source>
</evidence>
<dbReference type="Proteomes" id="UP000005289">
    <property type="component" value="Chromosome"/>
</dbReference>
<sequence length="258" mass="28462">MLAARLGYARGERDRQRLLAFPVSLTPGLNDLVASAALDLTAGESRALWDAALPEFERAGCRHREAFTGIRELEFDGDDGWDGPPPSAGLGRPMAAPRLANAAARRLQVLGNAVQMLWFEHPVNRERSAQGRTPVHGLWFWSPGVQRTAPAIRRVAGGGLLAQWLAEQAAVDWTADPLDARADLVMVDALAAAATAERVEILLHSLSEEILRQHIERLRRGAVTEVRIHDPGTARVRVARADWRRFWRRPRPLGLPAV</sequence>
<dbReference type="STRING" id="713585.THITH_09520"/>
<dbReference type="KEGG" id="tti:THITH_09520"/>
<dbReference type="HOGENOM" id="CLU_1077433_0_0_6"/>
<evidence type="ECO:0000313" key="2">
    <source>
        <dbReference type="Proteomes" id="UP000005289"/>
    </source>
</evidence>
<dbReference type="AlphaFoldDB" id="W0DNR5"/>